<keyword evidence="8" id="KW-1185">Reference proteome</keyword>
<dbReference type="SUPFAM" id="SSF52440">
    <property type="entry name" value="PreATP-grasp domain"/>
    <property type="match status" value="1"/>
</dbReference>
<evidence type="ECO:0000313" key="8">
    <source>
        <dbReference type="Proteomes" id="UP000677537"/>
    </source>
</evidence>
<sequence length="389" mass="43712">MIRRPGRERPDWRDRLSSIGLDYHSDGREPVPGGEGGLWWHEADHYELTEAEVDRLDDATAALHALCLAAVDHLVRREPHRLVAEFGMADWAADYAARSWLRGDPALMGRMDLAWDPAAGPPKMLEYNADTPTLAIETALAQWFWLQETQPGADQFNSLHEALLEGFRALAPRMNGRGMHFAAFPDAPEEWAHSTYFRDLAEQAGIPTRPIPIPEIRWNDAAGEFRDEEETRILFLHKLYPWEWIATDEFGPFFGRDTTGVVEPPWKAILSHKAILPLLWELNPGHPNLLEAHHGPAPATGKWVEKPALGREGANIRIRRDGTVTSMTGGTYGDGPVISQRRAPLYAQEGWNSVIGSWIAADRACGVIFREARGAVVRENSRVLPHLFR</sequence>
<dbReference type="GO" id="GO:0016874">
    <property type="term" value="F:ligase activity"/>
    <property type="evidence" value="ECO:0007669"/>
    <property type="project" value="UniProtKB-KW"/>
</dbReference>
<keyword evidence="3" id="KW-0547">Nucleotide-binding</keyword>
<keyword evidence="4" id="KW-0067">ATP-binding</keyword>
<dbReference type="SUPFAM" id="SSF56059">
    <property type="entry name" value="Glutathione synthetase ATP-binding domain-like"/>
    <property type="match status" value="1"/>
</dbReference>
<feature type="domain" description="Glutathionylspermidine synthase pre-ATP-grasp-like" evidence="6">
    <location>
        <begin position="12"/>
        <end position="387"/>
    </location>
</feature>
<dbReference type="InterPro" id="IPR016185">
    <property type="entry name" value="PreATP-grasp_dom_sf"/>
</dbReference>
<dbReference type="RefSeq" id="WP_209373869.1">
    <property type="nucleotide sequence ID" value="NZ_JAGIZA010000006.1"/>
</dbReference>
<reference evidence="7" key="1">
    <citation type="submission" date="2021-03" db="EMBL/GenBank/DDBJ databases">
        <authorList>
            <person name="So Y."/>
        </authorList>
    </citation>
    <scope>NUCLEOTIDE SEQUENCE</scope>
    <source>
        <strain evidence="7">SG15</strain>
    </source>
</reference>
<evidence type="ECO:0000256" key="4">
    <source>
        <dbReference type="ARBA" id="ARBA00022840"/>
    </source>
</evidence>
<dbReference type="InterPro" id="IPR005494">
    <property type="entry name" value="GSPS_pre-ATP-grasp-like_dom"/>
</dbReference>
<proteinExistence type="predicted"/>
<name>A0A940S4N7_9PROT</name>
<dbReference type="EMBL" id="JAGIZA010000006">
    <property type="protein sequence ID" value="MBP0493511.1"/>
    <property type="molecule type" value="Genomic_DNA"/>
</dbReference>
<dbReference type="GO" id="GO:0005524">
    <property type="term" value="F:ATP binding"/>
    <property type="evidence" value="ECO:0007669"/>
    <property type="project" value="UniProtKB-KW"/>
</dbReference>
<evidence type="ECO:0000256" key="2">
    <source>
        <dbReference type="ARBA" id="ARBA00022723"/>
    </source>
</evidence>
<dbReference type="AlphaFoldDB" id="A0A940S4N7"/>
<evidence type="ECO:0000256" key="5">
    <source>
        <dbReference type="ARBA" id="ARBA00022842"/>
    </source>
</evidence>
<dbReference type="Proteomes" id="UP000677537">
    <property type="component" value="Unassembled WGS sequence"/>
</dbReference>
<dbReference type="Gene3D" id="3.30.1490.330">
    <property type="match status" value="1"/>
</dbReference>
<protein>
    <submittedName>
        <fullName evidence="7">Glutathionylspermidine synthase family protein</fullName>
    </submittedName>
</protein>
<gene>
    <name evidence="7" type="ORF">J5Y10_12055</name>
</gene>
<evidence type="ECO:0000313" key="7">
    <source>
        <dbReference type="EMBL" id="MBP0493511.1"/>
    </source>
</evidence>
<evidence type="ECO:0000256" key="1">
    <source>
        <dbReference type="ARBA" id="ARBA00022598"/>
    </source>
</evidence>
<keyword evidence="2" id="KW-0479">Metal-binding</keyword>
<keyword evidence="1" id="KW-0436">Ligase</keyword>
<evidence type="ECO:0000256" key="3">
    <source>
        <dbReference type="ARBA" id="ARBA00022741"/>
    </source>
</evidence>
<dbReference type="GO" id="GO:0046872">
    <property type="term" value="F:metal ion binding"/>
    <property type="evidence" value="ECO:0007669"/>
    <property type="project" value="UniProtKB-KW"/>
</dbReference>
<accession>A0A940S4N7</accession>
<organism evidence="7 8">
    <name type="scientific">Roseomonas indoligenes</name>
    <dbReference type="NCBI Taxonomy" id="2820811"/>
    <lineage>
        <taxon>Bacteria</taxon>
        <taxon>Pseudomonadati</taxon>
        <taxon>Pseudomonadota</taxon>
        <taxon>Alphaproteobacteria</taxon>
        <taxon>Acetobacterales</taxon>
        <taxon>Roseomonadaceae</taxon>
        <taxon>Roseomonas</taxon>
    </lineage>
</organism>
<dbReference type="Pfam" id="PF03738">
    <property type="entry name" value="GSP_synth"/>
    <property type="match status" value="1"/>
</dbReference>
<evidence type="ECO:0000259" key="6">
    <source>
        <dbReference type="Pfam" id="PF03738"/>
    </source>
</evidence>
<comment type="caution">
    <text evidence="7">The sequence shown here is derived from an EMBL/GenBank/DDBJ whole genome shotgun (WGS) entry which is preliminary data.</text>
</comment>
<keyword evidence="5" id="KW-0460">Magnesium</keyword>